<keyword evidence="3 7" id="KW-0812">Transmembrane</keyword>
<reference evidence="8" key="1">
    <citation type="submission" date="2019-03" db="EMBL/GenBank/DDBJ databases">
        <title>Lake Tanganyika Metagenome-Assembled Genomes (MAGs).</title>
        <authorList>
            <person name="Tran P."/>
        </authorList>
    </citation>
    <scope>NUCLEOTIDE SEQUENCE</scope>
    <source>
        <strain evidence="8">M_DeepCast_400m_m2_100</strain>
    </source>
</reference>
<evidence type="ECO:0000256" key="7">
    <source>
        <dbReference type="SAM" id="Phobius"/>
    </source>
</evidence>
<feature type="region of interest" description="Disordered" evidence="6">
    <location>
        <begin position="454"/>
        <end position="484"/>
    </location>
</feature>
<dbReference type="AlphaFoldDB" id="A0A937XDN1"/>
<evidence type="ECO:0000256" key="1">
    <source>
        <dbReference type="ARBA" id="ARBA00004651"/>
    </source>
</evidence>
<keyword evidence="2" id="KW-1003">Cell membrane</keyword>
<feature type="transmembrane region" description="Helical" evidence="7">
    <location>
        <begin position="211"/>
        <end position="230"/>
    </location>
</feature>
<evidence type="ECO:0000256" key="5">
    <source>
        <dbReference type="ARBA" id="ARBA00023136"/>
    </source>
</evidence>
<dbReference type="NCBIfam" id="TIGR00765">
    <property type="entry name" value="yihY_not_rbn"/>
    <property type="match status" value="1"/>
</dbReference>
<evidence type="ECO:0000313" key="9">
    <source>
        <dbReference type="Proteomes" id="UP000748308"/>
    </source>
</evidence>
<dbReference type="Pfam" id="PF03631">
    <property type="entry name" value="Virul_fac_BrkB"/>
    <property type="match status" value="1"/>
</dbReference>
<comment type="caution">
    <text evidence="8">The sequence shown here is derived from an EMBL/GenBank/DDBJ whole genome shotgun (WGS) entry which is preliminary data.</text>
</comment>
<name>A0A937XDN1_UNCEI</name>
<evidence type="ECO:0000313" key="8">
    <source>
        <dbReference type="EMBL" id="MBM3318013.1"/>
    </source>
</evidence>
<evidence type="ECO:0000256" key="6">
    <source>
        <dbReference type="SAM" id="MobiDB-lite"/>
    </source>
</evidence>
<evidence type="ECO:0000256" key="3">
    <source>
        <dbReference type="ARBA" id="ARBA00022692"/>
    </source>
</evidence>
<evidence type="ECO:0000256" key="2">
    <source>
        <dbReference type="ARBA" id="ARBA00022475"/>
    </source>
</evidence>
<organism evidence="8 9">
    <name type="scientific">Eiseniibacteriota bacterium</name>
    <dbReference type="NCBI Taxonomy" id="2212470"/>
    <lineage>
        <taxon>Bacteria</taxon>
        <taxon>Candidatus Eiseniibacteriota</taxon>
    </lineage>
</organism>
<feature type="transmembrane region" description="Helical" evidence="7">
    <location>
        <begin position="127"/>
        <end position="146"/>
    </location>
</feature>
<dbReference type="Gene3D" id="1.10.10.10">
    <property type="entry name" value="Winged helix-like DNA-binding domain superfamily/Winged helix DNA-binding domain"/>
    <property type="match status" value="1"/>
</dbReference>
<feature type="transmembrane region" description="Helical" evidence="7">
    <location>
        <begin position="65"/>
        <end position="88"/>
    </location>
</feature>
<gene>
    <name evidence="8" type="ORF">FJY75_09195</name>
</gene>
<dbReference type="PANTHER" id="PTHR30213:SF0">
    <property type="entry name" value="UPF0761 MEMBRANE PROTEIN YIHY"/>
    <property type="match status" value="1"/>
</dbReference>
<keyword evidence="5 7" id="KW-0472">Membrane</keyword>
<dbReference type="Proteomes" id="UP000748308">
    <property type="component" value="Unassembled WGS sequence"/>
</dbReference>
<feature type="transmembrane region" description="Helical" evidence="7">
    <location>
        <begin position="237"/>
        <end position="253"/>
    </location>
</feature>
<dbReference type="EMBL" id="VGIY01000239">
    <property type="protein sequence ID" value="MBM3318013.1"/>
    <property type="molecule type" value="Genomic_DNA"/>
</dbReference>
<evidence type="ECO:0000256" key="4">
    <source>
        <dbReference type="ARBA" id="ARBA00022989"/>
    </source>
</evidence>
<accession>A0A937XDN1</accession>
<dbReference type="InterPro" id="IPR017039">
    <property type="entry name" value="Virul_fac_BrkB"/>
</dbReference>
<feature type="transmembrane region" description="Helical" evidence="7">
    <location>
        <begin position="273"/>
        <end position="302"/>
    </location>
</feature>
<protein>
    <submittedName>
        <fullName evidence="8">YihY family inner membrane protein</fullName>
    </submittedName>
</protein>
<feature type="transmembrane region" description="Helical" evidence="7">
    <location>
        <begin position="167"/>
        <end position="191"/>
    </location>
</feature>
<dbReference type="GO" id="GO:0005886">
    <property type="term" value="C:plasma membrane"/>
    <property type="evidence" value="ECO:0007669"/>
    <property type="project" value="UniProtKB-SubCell"/>
</dbReference>
<comment type="subcellular location">
    <subcellularLocation>
        <location evidence="1">Cell membrane</location>
        <topology evidence="1">Multi-pass membrane protein</topology>
    </subcellularLocation>
</comment>
<sequence>MGFGERKTQIRSQILRFWRFLGEELWEEDLKDERGFRGFLYRQLRVMVVIGRSLPRGQIPLRASAMTIATLLALLPGIVLVFSLLGAFGGLENLTAALQRFILDNLVTARQEDVSSFLARYFDGARAFQGIGLLFLLGGVFGLLATTEDAFNHIWGIKRGRGLSQRLTTYTTIAVLGPFLAGLSLTMTASLQNANALRQLEAWGPAGLTGFLFGLLPVLITIFGLTLLYWIMPNAKVGIGSALVGGITAGLLWEISKWGFGLYLSTATNYRTLYGPLVAIPLLFLWIQLSWTIVLFGALLTFAREAADDFQLEEGAVSASFRERLKAAVRCMTAIAAAHVRGEAAPDVKRLSQTLRIPVRLVRAAVGDLLAGGILHEVIRDRARGEGGLVPARNLQSLSVFDVVACMQNSGTAGPAAAHTLEALEAERIAAEMDAGLERLGASLSFAQLAERTAVPAERKAPGRPVELVGKRNGPAAPPDAAER</sequence>
<dbReference type="PANTHER" id="PTHR30213">
    <property type="entry name" value="INNER MEMBRANE PROTEIN YHJD"/>
    <property type="match status" value="1"/>
</dbReference>
<keyword evidence="4 7" id="KW-1133">Transmembrane helix</keyword>
<dbReference type="InterPro" id="IPR036388">
    <property type="entry name" value="WH-like_DNA-bd_sf"/>
</dbReference>
<proteinExistence type="predicted"/>